<reference evidence="1 2" key="1">
    <citation type="submission" date="2017-06" db="EMBL/GenBank/DDBJ databases">
        <title>Aedes aegypti genome working group (AGWG) sequencing and assembly.</title>
        <authorList>
            <consortium name="Aedes aegypti Genome Working Group (AGWG)"/>
            <person name="Matthews B.J."/>
        </authorList>
    </citation>
    <scope>NUCLEOTIDE SEQUENCE [LARGE SCALE GENOMIC DNA]</scope>
    <source>
        <strain evidence="1 2">LVP_AGWG</strain>
    </source>
</reference>
<dbReference type="Pfam" id="PF12937">
    <property type="entry name" value="F-box-like"/>
    <property type="match status" value="1"/>
</dbReference>
<dbReference type="Proteomes" id="UP000008820">
    <property type="component" value="Chromosome 2"/>
</dbReference>
<protein>
    <submittedName>
        <fullName evidence="1">Uncharacterized protein</fullName>
    </submittedName>
</protein>
<sequence length="485" mass="56171">METESLLLTDLPVEILEHILSYLPLSDRKAASLVCRFWNELAFSRRSLRHVALNLIMDWEQSQLEYLRKSSRQYRKVFAFFGPETCCEFDFELVVEVLNLFGADLESFHCMTNFTEEQLWNVLVRAPNLQHLVIGLDASTVKQQLSFPVLSHLEDLGSLINVLQVQSLQAPNLTQLSANFTTSSDAKGSLAFLQRVAPQLNSLELFSTEYFIPIDELRFPKLEVLKLAGQICAASDSAIRLFFSSFMCLKEVRLDFNVKDLVLDVLTTACPAIEKLHFKNDLMNSESFRFLERLKYLKTLSVTGSIDFRITLECKPLVSVKRLFVQLFNLNGEASIYEDFRRLMPNVNDMTVTMTSRSRPECVLIQICRHFPHLKRLTISDATSQYRMLSCTFFQALRHLDRLEELTLKSIHTPVAFMLPNKCLKRLKIKYFHWLTDGDLLMLSEIYPNLQYLELSWCRKVTSRGVEEFRSRLKDCVVHCVQSRL</sequence>
<organism evidence="1 2">
    <name type="scientific">Aedes aegypti</name>
    <name type="common">Yellowfever mosquito</name>
    <name type="synonym">Culex aegypti</name>
    <dbReference type="NCBI Taxonomy" id="7159"/>
    <lineage>
        <taxon>Eukaryota</taxon>
        <taxon>Metazoa</taxon>
        <taxon>Ecdysozoa</taxon>
        <taxon>Arthropoda</taxon>
        <taxon>Hexapoda</taxon>
        <taxon>Insecta</taxon>
        <taxon>Pterygota</taxon>
        <taxon>Neoptera</taxon>
        <taxon>Endopterygota</taxon>
        <taxon>Diptera</taxon>
        <taxon>Nematocera</taxon>
        <taxon>Culicoidea</taxon>
        <taxon>Culicidae</taxon>
        <taxon>Culicinae</taxon>
        <taxon>Aedini</taxon>
        <taxon>Aedes</taxon>
        <taxon>Stegomyia</taxon>
    </lineage>
</organism>
<dbReference type="EnsemblMetazoa" id="AAEL024818-RA">
    <property type="protein sequence ID" value="AAEL024818-PA"/>
    <property type="gene ID" value="AAEL024818"/>
</dbReference>
<evidence type="ECO:0000313" key="2">
    <source>
        <dbReference type="Proteomes" id="UP000008820"/>
    </source>
</evidence>
<dbReference type="GO" id="GO:0031146">
    <property type="term" value="P:SCF-dependent proteasomal ubiquitin-dependent protein catabolic process"/>
    <property type="evidence" value="ECO:0007669"/>
    <property type="project" value="TreeGrafter"/>
</dbReference>
<dbReference type="PANTHER" id="PTHR13318:SF95">
    <property type="entry name" value="F-BOX PROTEIN YLR352W"/>
    <property type="match status" value="1"/>
</dbReference>
<keyword evidence="2" id="KW-1185">Reference proteome</keyword>
<dbReference type="PROSITE" id="PS50181">
    <property type="entry name" value="FBOX"/>
    <property type="match status" value="1"/>
</dbReference>
<dbReference type="Gene3D" id="1.20.1280.50">
    <property type="match status" value="1"/>
</dbReference>
<dbReference type="Gene3D" id="3.80.10.10">
    <property type="entry name" value="Ribonuclease Inhibitor"/>
    <property type="match status" value="1"/>
</dbReference>
<dbReference type="SUPFAM" id="SSF52058">
    <property type="entry name" value="L domain-like"/>
    <property type="match status" value="1"/>
</dbReference>
<dbReference type="InParanoid" id="A0A6I8TSA3"/>
<reference evidence="1" key="2">
    <citation type="submission" date="2020-05" db="UniProtKB">
        <authorList>
            <consortium name="EnsemblMetazoa"/>
        </authorList>
    </citation>
    <scope>IDENTIFICATION</scope>
    <source>
        <strain evidence="1">LVP_AGWG</strain>
    </source>
</reference>
<dbReference type="SMART" id="SM00256">
    <property type="entry name" value="FBOX"/>
    <property type="match status" value="1"/>
</dbReference>
<dbReference type="SUPFAM" id="SSF81383">
    <property type="entry name" value="F-box domain"/>
    <property type="match status" value="1"/>
</dbReference>
<gene>
    <name evidence="1" type="primary">110675930</name>
</gene>
<dbReference type="InterPro" id="IPR032675">
    <property type="entry name" value="LRR_dom_sf"/>
</dbReference>
<proteinExistence type="predicted"/>
<evidence type="ECO:0000313" key="1">
    <source>
        <dbReference type="EnsemblMetazoa" id="AAEL024818-PA"/>
    </source>
</evidence>
<name>A0A6I8TSA3_AEDAE</name>
<dbReference type="AlphaFoldDB" id="A0A6I8TSA3"/>
<dbReference type="OrthoDB" id="7760847at2759"/>
<dbReference type="GO" id="GO:0019005">
    <property type="term" value="C:SCF ubiquitin ligase complex"/>
    <property type="evidence" value="ECO:0007669"/>
    <property type="project" value="TreeGrafter"/>
</dbReference>
<dbReference type="InterPro" id="IPR036047">
    <property type="entry name" value="F-box-like_dom_sf"/>
</dbReference>
<accession>A0A6I8TSA3</accession>
<dbReference type="PANTHER" id="PTHR13318">
    <property type="entry name" value="PARTNER OF PAIRED, ISOFORM B-RELATED"/>
    <property type="match status" value="1"/>
</dbReference>
<dbReference type="InterPro" id="IPR001810">
    <property type="entry name" value="F-box_dom"/>
</dbReference>